<evidence type="ECO:0000256" key="2">
    <source>
        <dbReference type="ARBA" id="ARBA00022839"/>
    </source>
</evidence>
<accession>A0A1H3BTZ9</accession>
<dbReference type="CDD" id="cd06127">
    <property type="entry name" value="DEDDh"/>
    <property type="match status" value="1"/>
</dbReference>
<dbReference type="GO" id="GO:0006259">
    <property type="term" value="P:DNA metabolic process"/>
    <property type="evidence" value="ECO:0007669"/>
    <property type="project" value="UniProtKB-ARBA"/>
</dbReference>
<dbReference type="Pfam" id="PF00929">
    <property type="entry name" value="RNase_T"/>
    <property type="match status" value="1"/>
</dbReference>
<dbReference type="RefSeq" id="WP_093036892.1">
    <property type="nucleotide sequence ID" value="NZ_FNNZ01000027.1"/>
</dbReference>
<reference evidence="7" key="1">
    <citation type="submission" date="2016-10" db="EMBL/GenBank/DDBJ databases">
        <authorList>
            <person name="Varghese N."/>
            <person name="Submissions S."/>
        </authorList>
    </citation>
    <scope>NUCLEOTIDE SEQUENCE [LARGE SCALE GENOMIC DNA]</scope>
    <source>
        <strain evidence="7">DSM 217</strain>
    </source>
</reference>
<dbReference type="InterPro" id="IPR013520">
    <property type="entry name" value="Ribonucl_H"/>
</dbReference>
<dbReference type="SUPFAM" id="SSF46565">
    <property type="entry name" value="Chaperone J-domain"/>
    <property type="match status" value="1"/>
</dbReference>
<gene>
    <name evidence="6" type="ORF">SAMN05421783_12716</name>
</gene>
<dbReference type="InterPro" id="IPR001623">
    <property type="entry name" value="DnaJ_domain"/>
</dbReference>
<dbReference type="STRING" id="1058.SAMN05421783_12716"/>
<dbReference type="OrthoDB" id="9791657at2"/>
<keyword evidence="7" id="KW-1185">Reference proteome</keyword>
<organism evidence="6 7">
    <name type="scientific">Thiocapsa roseopersicina</name>
    <dbReference type="NCBI Taxonomy" id="1058"/>
    <lineage>
        <taxon>Bacteria</taxon>
        <taxon>Pseudomonadati</taxon>
        <taxon>Pseudomonadota</taxon>
        <taxon>Gammaproteobacteria</taxon>
        <taxon>Chromatiales</taxon>
        <taxon>Chromatiaceae</taxon>
        <taxon>Thiocapsa</taxon>
    </lineage>
</organism>
<keyword evidence="1" id="KW-0540">Nuclease</keyword>
<keyword evidence="3" id="KW-0143">Chaperone</keyword>
<dbReference type="SMART" id="SM00479">
    <property type="entry name" value="EXOIII"/>
    <property type="match status" value="1"/>
</dbReference>
<dbReference type="GO" id="GO:0003676">
    <property type="term" value="F:nucleic acid binding"/>
    <property type="evidence" value="ECO:0007669"/>
    <property type="project" value="InterPro"/>
</dbReference>
<dbReference type="InterPro" id="IPR036869">
    <property type="entry name" value="J_dom_sf"/>
</dbReference>
<evidence type="ECO:0000313" key="6">
    <source>
        <dbReference type="EMBL" id="SDX45363.1"/>
    </source>
</evidence>
<evidence type="ECO:0000313" key="7">
    <source>
        <dbReference type="Proteomes" id="UP000198816"/>
    </source>
</evidence>
<dbReference type="CDD" id="cd06257">
    <property type="entry name" value="DnaJ"/>
    <property type="match status" value="1"/>
</dbReference>
<keyword evidence="2" id="KW-0269">Exonuclease</keyword>
<dbReference type="Gene3D" id="1.10.287.110">
    <property type="entry name" value="DnaJ domain"/>
    <property type="match status" value="1"/>
</dbReference>
<dbReference type="Gene3D" id="3.30.420.10">
    <property type="entry name" value="Ribonuclease H-like superfamily/Ribonuclease H"/>
    <property type="match status" value="1"/>
</dbReference>
<evidence type="ECO:0000256" key="4">
    <source>
        <dbReference type="SAM" id="Coils"/>
    </source>
</evidence>
<keyword evidence="2" id="KW-0378">Hydrolase</keyword>
<dbReference type="Proteomes" id="UP000198816">
    <property type="component" value="Unassembled WGS sequence"/>
</dbReference>
<name>A0A1H3BTZ9_THIRO</name>
<evidence type="ECO:0000256" key="1">
    <source>
        <dbReference type="ARBA" id="ARBA00022722"/>
    </source>
</evidence>
<feature type="coiled-coil region" evidence="4">
    <location>
        <begin position="440"/>
        <end position="467"/>
    </location>
</feature>
<evidence type="ECO:0000259" key="5">
    <source>
        <dbReference type="SMART" id="SM00479"/>
    </source>
</evidence>
<feature type="domain" description="Exonuclease" evidence="5">
    <location>
        <begin position="5"/>
        <end position="175"/>
    </location>
</feature>
<dbReference type="EMBL" id="FNNZ01000027">
    <property type="protein sequence ID" value="SDX45363.1"/>
    <property type="molecule type" value="Genomic_DNA"/>
</dbReference>
<dbReference type="AlphaFoldDB" id="A0A1H3BTZ9"/>
<keyword evidence="4" id="KW-0175">Coiled coil</keyword>
<sequence>MDFTNWILIDTETSGIKAPVYVAELAAQRMRGWTPEGPSFRRLLNNNAAIPPETSRVNGHTREILERDGEPPLRVYEAFAKYVAEQPLVAYNLRYELDDVLHSEWQRLGIEPIGRPGFCALSLAQRLLDPVPAGNHKLQTLRRYYRLPERGAHTASGHVETVADLMQQVLRPLAAERGLETWDAISAFAAAPWFPSRIAFGKYKGRPFREALDDPNLYDWLEWLAGANNPRSVEMGRWYLAQLSASSQALASQPDSELETLRRLIAGARTRLADLEVEYTQEHHGVEVVQSRLFSLLRPHYERRDRLRLKIQYRRKYLDALVIEGEEEAEAVTPEYEDARAETEREYADAATLAAESRALSDDEHKELKTLFRKLVRLYHPDRFAHEPEKQEIHERLTLEINQARDRGDVERLREIANDPNGFLLRRGLSSLAFDDHADLATLRQLYVTLQERILNLLDELERLRVSGDYELFTLSGERPDFLLEIAGQQAGQIATEITELEVEAAQLAEEIAGLTGAEDPFGD</sequence>
<evidence type="ECO:0000256" key="3">
    <source>
        <dbReference type="ARBA" id="ARBA00023186"/>
    </source>
</evidence>
<proteinExistence type="predicted"/>
<dbReference type="InterPro" id="IPR036397">
    <property type="entry name" value="RNaseH_sf"/>
</dbReference>
<feature type="coiled-coil region" evidence="4">
    <location>
        <begin position="491"/>
        <end position="518"/>
    </location>
</feature>
<dbReference type="InterPro" id="IPR012337">
    <property type="entry name" value="RNaseH-like_sf"/>
</dbReference>
<protein>
    <submittedName>
        <fullName evidence="6">DNA polymerase-3 subunit epsilon</fullName>
    </submittedName>
</protein>
<dbReference type="SUPFAM" id="SSF53098">
    <property type="entry name" value="Ribonuclease H-like"/>
    <property type="match status" value="1"/>
</dbReference>
<dbReference type="GO" id="GO:0004527">
    <property type="term" value="F:exonuclease activity"/>
    <property type="evidence" value="ECO:0007669"/>
    <property type="project" value="UniProtKB-KW"/>
</dbReference>